<evidence type="ECO:0000256" key="2">
    <source>
        <dbReference type="PROSITE-ProRule" id="PRU00192"/>
    </source>
</evidence>
<feature type="region of interest" description="Disordered" evidence="3">
    <location>
        <begin position="291"/>
        <end position="407"/>
    </location>
</feature>
<feature type="compositionally biased region" description="Basic and acidic residues" evidence="3">
    <location>
        <begin position="24"/>
        <end position="38"/>
    </location>
</feature>
<evidence type="ECO:0000313" key="5">
    <source>
        <dbReference type="Ensembl" id="ENSRROP00000020501.1"/>
    </source>
</evidence>
<feature type="compositionally biased region" description="Polar residues" evidence="3">
    <location>
        <begin position="498"/>
        <end position="509"/>
    </location>
</feature>
<feature type="compositionally biased region" description="Polar residues" evidence="3">
    <location>
        <begin position="42"/>
        <end position="53"/>
    </location>
</feature>
<keyword evidence="1 2" id="KW-0728">SH3 domain</keyword>
<feature type="domain" description="SH3" evidence="4">
    <location>
        <begin position="230"/>
        <end position="291"/>
    </location>
</feature>
<organism evidence="5 6">
    <name type="scientific">Rhinopithecus roxellana</name>
    <name type="common">Golden snub-nosed monkey</name>
    <name type="synonym">Pygathrix roxellana</name>
    <dbReference type="NCBI Taxonomy" id="61622"/>
    <lineage>
        <taxon>Eukaryota</taxon>
        <taxon>Metazoa</taxon>
        <taxon>Chordata</taxon>
        <taxon>Craniata</taxon>
        <taxon>Vertebrata</taxon>
        <taxon>Euteleostomi</taxon>
        <taxon>Mammalia</taxon>
        <taxon>Eutheria</taxon>
        <taxon>Euarchontoglires</taxon>
        <taxon>Primates</taxon>
        <taxon>Haplorrhini</taxon>
        <taxon>Catarrhini</taxon>
        <taxon>Cercopithecidae</taxon>
        <taxon>Colobinae</taxon>
        <taxon>Rhinopithecus</taxon>
    </lineage>
</organism>
<dbReference type="InterPro" id="IPR035772">
    <property type="entry name" value="CIN85_SH3_3"/>
</dbReference>
<evidence type="ECO:0000259" key="4">
    <source>
        <dbReference type="PROSITE" id="PS50002"/>
    </source>
</evidence>
<dbReference type="PRINTS" id="PR01887">
    <property type="entry name" value="SPECTRNALPHA"/>
</dbReference>
<evidence type="ECO:0000313" key="6">
    <source>
        <dbReference type="Proteomes" id="UP000233200"/>
    </source>
</evidence>
<feature type="region of interest" description="Disordered" evidence="3">
    <location>
        <begin position="430"/>
        <end position="571"/>
    </location>
</feature>
<dbReference type="AlphaFoldDB" id="A0A2K6PVE7"/>
<dbReference type="CDD" id="cd12055">
    <property type="entry name" value="SH3_CIN85_2"/>
    <property type="match status" value="1"/>
</dbReference>
<dbReference type="Proteomes" id="UP000233200">
    <property type="component" value="Unplaced"/>
</dbReference>
<dbReference type="PROSITE" id="PS50002">
    <property type="entry name" value="SH3"/>
    <property type="match status" value="2"/>
</dbReference>
<dbReference type="PANTHER" id="PTHR14167">
    <property type="entry name" value="SH3 DOMAIN-CONTAINING"/>
    <property type="match status" value="1"/>
</dbReference>
<feature type="region of interest" description="Disordered" evidence="3">
    <location>
        <begin position="122"/>
        <end position="163"/>
    </location>
</feature>
<evidence type="ECO:0000256" key="1">
    <source>
        <dbReference type="ARBA" id="ARBA00022443"/>
    </source>
</evidence>
<feature type="compositionally biased region" description="Low complexity" evidence="3">
    <location>
        <begin position="454"/>
        <end position="473"/>
    </location>
</feature>
<dbReference type="OrthoDB" id="5340910at2759"/>
<dbReference type="InterPro" id="IPR036028">
    <property type="entry name" value="SH3-like_dom_sf"/>
</dbReference>
<keyword evidence="6" id="KW-1185">Reference proteome</keyword>
<dbReference type="CTD" id="30011"/>
<dbReference type="InterPro" id="IPR001452">
    <property type="entry name" value="SH3_domain"/>
</dbReference>
<dbReference type="GeneID" id="104682409"/>
<feature type="compositionally biased region" description="Basic and acidic residues" evidence="3">
    <location>
        <begin position="318"/>
        <end position="353"/>
    </location>
</feature>
<accession>A0A2K6PVE7</accession>
<dbReference type="GeneTree" id="ENSGT00940000155886"/>
<dbReference type="PANTHER" id="PTHR14167:SF6">
    <property type="entry name" value="SH3 DOMAIN-CONTAINING KINASE-BINDING PROTEIN 1"/>
    <property type="match status" value="1"/>
</dbReference>
<feature type="region of interest" description="Disordered" evidence="3">
    <location>
        <begin position="24"/>
        <end position="58"/>
    </location>
</feature>
<dbReference type="CDD" id="cd12057">
    <property type="entry name" value="SH3_CIN85_3"/>
    <property type="match status" value="1"/>
</dbReference>
<reference evidence="5" key="1">
    <citation type="submission" date="2025-08" db="UniProtKB">
        <authorList>
            <consortium name="Ensembl"/>
        </authorList>
    </citation>
    <scope>IDENTIFICATION</scope>
</reference>
<feature type="compositionally biased region" description="Low complexity" evidence="3">
    <location>
        <begin position="527"/>
        <end position="542"/>
    </location>
</feature>
<dbReference type="FunFam" id="2.30.30.40:FF:000094">
    <property type="entry name" value="SH3 domain-containing kinase-binding protein 1"/>
    <property type="match status" value="1"/>
</dbReference>
<dbReference type="SMART" id="SM00326">
    <property type="entry name" value="SH3"/>
    <property type="match status" value="2"/>
</dbReference>
<evidence type="ECO:0000256" key="3">
    <source>
        <dbReference type="SAM" id="MobiDB-lite"/>
    </source>
</evidence>
<name>A0A2K6PVE7_RHIRO</name>
<dbReference type="FunFam" id="2.30.30.40:FF:000089">
    <property type="entry name" value="SH3 domain-containing kinase-binding protein 1"/>
    <property type="match status" value="1"/>
</dbReference>
<protein>
    <submittedName>
        <fullName evidence="5">SH3 domain containing kinase binding protein 1</fullName>
    </submittedName>
</protein>
<dbReference type="Ensembl" id="ENSRROT00000044682.1">
    <property type="protein sequence ID" value="ENSRROP00000020501.1"/>
    <property type="gene ID" value="ENSRROG00000034116.1"/>
</dbReference>
<feature type="domain" description="SH3" evidence="4">
    <location>
        <begin position="61"/>
        <end position="120"/>
    </location>
</feature>
<reference evidence="5" key="2">
    <citation type="submission" date="2025-09" db="UniProtKB">
        <authorList>
            <consortium name="Ensembl"/>
        </authorList>
    </citation>
    <scope>IDENTIFICATION</scope>
</reference>
<dbReference type="Gene3D" id="2.30.30.40">
    <property type="entry name" value="SH3 Domains"/>
    <property type="match status" value="2"/>
</dbReference>
<dbReference type="PRINTS" id="PR00452">
    <property type="entry name" value="SH3DOMAIN"/>
</dbReference>
<dbReference type="InterPro" id="IPR050384">
    <property type="entry name" value="Endophilin_SH3RF"/>
</dbReference>
<feature type="compositionally biased region" description="Basic and acidic residues" evidence="3">
    <location>
        <begin position="480"/>
        <end position="494"/>
    </location>
</feature>
<dbReference type="InterPro" id="IPR035771">
    <property type="entry name" value="CIN85_SH3_2"/>
</dbReference>
<sequence length="628" mass="68504">MEVSAAKAPSAADLSEIEIKKEMKKDPLANKAPEKPLHEVPSGNSLLSSETILRTNKRGERRRRRCQVAFSYLPQNDDELELKVGDIIEVVGEVEEGWWEGVLNGKTGMFPSNFIKELSGESDELGISQDEQLSKSSLRETTGSESDGGDSSSTKSEGANGTVATAAIQPKKVKGVGFGDIFKDKPIKLRPRSIEVENDFLPVEKTIGKKLPATTATPDSSKTEMDSRTKSKDYCKVIFPYEAQNDDELTIKEGDIVTLINKDCIDVGWWEGELNGRRGVFPDNFVKLLPPDFEKEGNRPKKPPPPSAPVVKQGAGTTERKHEIKKIPPERPEMLPNRTEEKERPEREPKLDLQKPSVPAIPPKKPRPPKTNSLSRPGALPPRRPERPVGPLTHTRGDGPKIDLAGSSLSGILDKDLSDRSNDIDLEGFDSVVSSTEKLSHPTTSRPKATGRRPPSQSLTSSSLSSPDIFDSPSPEEDKEEHISLAHRGVDASKKTSKTVTISQVSDNKASLPPKPGTMAAGGGGPAPLSSAVPSPLSSSLGTAGHRANSPSLFGTEGKPKMEPAASSQAAVEELRTQVRELRSIIETMKDQQKREIKQLLSELDEEKKIRLRLQMEVNDIKKALQSK</sequence>
<dbReference type="Pfam" id="PF14604">
    <property type="entry name" value="SH3_9"/>
    <property type="match status" value="2"/>
</dbReference>
<feature type="compositionally biased region" description="Polar residues" evidence="3">
    <location>
        <begin position="432"/>
        <end position="447"/>
    </location>
</feature>
<dbReference type="RefSeq" id="XP_010387356.1">
    <property type="nucleotide sequence ID" value="XM_010389054.2"/>
</dbReference>
<feature type="compositionally biased region" description="Low complexity" evidence="3">
    <location>
        <begin position="140"/>
        <end position="158"/>
    </location>
</feature>
<proteinExistence type="predicted"/>
<dbReference type="SUPFAM" id="SSF50044">
    <property type="entry name" value="SH3-domain"/>
    <property type="match status" value="2"/>
</dbReference>
<gene>
    <name evidence="5" type="primary">SH3KBP1</name>
</gene>